<dbReference type="PROSITE" id="PS50404">
    <property type="entry name" value="GST_NTER"/>
    <property type="match status" value="1"/>
</dbReference>
<evidence type="ECO:0000259" key="1">
    <source>
        <dbReference type="PROSITE" id="PS50404"/>
    </source>
</evidence>
<protein>
    <submittedName>
        <fullName evidence="3">Glutathione S-transferase</fullName>
    </submittedName>
</protein>
<dbReference type="SUPFAM" id="SSF52833">
    <property type="entry name" value="Thioredoxin-like"/>
    <property type="match status" value="1"/>
</dbReference>
<feature type="domain" description="GST C-terminal" evidence="2">
    <location>
        <begin position="86"/>
        <end position="207"/>
    </location>
</feature>
<dbReference type="RefSeq" id="WP_123688406.1">
    <property type="nucleotide sequence ID" value="NZ_AP019700.1"/>
</dbReference>
<dbReference type="PROSITE" id="PS50405">
    <property type="entry name" value="GST_CTER"/>
    <property type="match status" value="1"/>
</dbReference>
<dbReference type="InterPro" id="IPR010987">
    <property type="entry name" value="Glutathione-S-Trfase_C-like"/>
</dbReference>
<organism evidence="3 4">
    <name type="scientific">Stella humosa</name>
    <dbReference type="NCBI Taxonomy" id="94"/>
    <lineage>
        <taxon>Bacteria</taxon>
        <taxon>Pseudomonadati</taxon>
        <taxon>Pseudomonadota</taxon>
        <taxon>Alphaproteobacteria</taxon>
        <taxon>Rhodospirillales</taxon>
        <taxon>Stellaceae</taxon>
        <taxon>Stella</taxon>
    </lineage>
</organism>
<evidence type="ECO:0000313" key="3">
    <source>
        <dbReference type="EMBL" id="ROQ01669.1"/>
    </source>
</evidence>
<dbReference type="AlphaFoldDB" id="A0A3N1MEE7"/>
<comment type="caution">
    <text evidence="3">The sequence shown here is derived from an EMBL/GenBank/DDBJ whole genome shotgun (WGS) entry which is preliminary data.</text>
</comment>
<accession>A0A3N1MEE7</accession>
<dbReference type="Gene3D" id="3.40.30.10">
    <property type="entry name" value="Glutaredoxin"/>
    <property type="match status" value="1"/>
</dbReference>
<keyword evidence="3" id="KW-0808">Transferase</keyword>
<dbReference type="PANTHER" id="PTHR44051:SF8">
    <property type="entry name" value="GLUTATHIONE S-TRANSFERASE GSTA"/>
    <property type="match status" value="1"/>
</dbReference>
<name>A0A3N1MEE7_9PROT</name>
<keyword evidence="4" id="KW-1185">Reference proteome</keyword>
<sequence length="207" mass="22930">MLRLFYAPATCALATHIALIEAGADYDLIRLSFAAEDQRKPAFLAINPKGRVPALVTEQGVLTETPALLAYVAQRYPAARLAPFDDAFALARVQAFNSYLCATLHVAHSHRMRGYRWADEPDAILAMQRKVPASVSQCFEVVERELTGPWVMGGAYTICDPYLFTLAQWMEADGVDTDRFPNVIAHRRRCAERAAVQRALAEESGMA</sequence>
<dbReference type="Gene3D" id="1.20.1050.10">
    <property type="match status" value="1"/>
</dbReference>
<evidence type="ECO:0000259" key="2">
    <source>
        <dbReference type="PROSITE" id="PS50405"/>
    </source>
</evidence>
<dbReference type="EMBL" id="RJKX01000011">
    <property type="protein sequence ID" value="ROQ01669.1"/>
    <property type="molecule type" value="Genomic_DNA"/>
</dbReference>
<dbReference type="InterPro" id="IPR036282">
    <property type="entry name" value="Glutathione-S-Trfase_C_sf"/>
</dbReference>
<evidence type="ECO:0000313" key="4">
    <source>
        <dbReference type="Proteomes" id="UP000278222"/>
    </source>
</evidence>
<feature type="domain" description="GST N-terminal" evidence="1">
    <location>
        <begin position="1"/>
        <end position="80"/>
    </location>
</feature>
<dbReference type="InterPro" id="IPR036249">
    <property type="entry name" value="Thioredoxin-like_sf"/>
</dbReference>
<gene>
    <name evidence="3" type="ORF">EDC65_0851</name>
</gene>
<dbReference type="GO" id="GO:0016740">
    <property type="term" value="F:transferase activity"/>
    <property type="evidence" value="ECO:0007669"/>
    <property type="project" value="UniProtKB-KW"/>
</dbReference>
<dbReference type="SFLD" id="SFLDG00358">
    <property type="entry name" value="Main_(cytGST)"/>
    <property type="match status" value="1"/>
</dbReference>
<dbReference type="CDD" id="cd03057">
    <property type="entry name" value="GST_N_Beta"/>
    <property type="match status" value="1"/>
</dbReference>
<dbReference type="SFLD" id="SFLDS00019">
    <property type="entry name" value="Glutathione_Transferase_(cytos"/>
    <property type="match status" value="1"/>
</dbReference>
<dbReference type="CDD" id="cd03188">
    <property type="entry name" value="GST_C_Beta"/>
    <property type="match status" value="1"/>
</dbReference>
<dbReference type="SUPFAM" id="SSF47616">
    <property type="entry name" value="GST C-terminal domain-like"/>
    <property type="match status" value="1"/>
</dbReference>
<proteinExistence type="predicted"/>
<dbReference type="SFLD" id="SFLDG01150">
    <property type="entry name" value="Main.1:_Beta-like"/>
    <property type="match status" value="1"/>
</dbReference>
<dbReference type="OrthoDB" id="7583243at2"/>
<dbReference type="InterPro" id="IPR040079">
    <property type="entry name" value="Glutathione_S-Trfase"/>
</dbReference>
<dbReference type="PANTHER" id="PTHR44051">
    <property type="entry name" value="GLUTATHIONE S-TRANSFERASE-RELATED"/>
    <property type="match status" value="1"/>
</dbReference>
<dbReference type="InterPro" id="IPR004045">
    <property type="entry name" value="Glutathione_S-Trfase_N"/>
</dbReference>
<dbReference type="Pfam" id="PF02798">
    <property type="entry name" value="GST_N"/>
    <property type="match status" value="1"/>
</dbReference>
<dbReference type="Proteomes" id="UP000278222">
    <property type="component" value="Unassembled WGS sequence"/>
</dbReference>
<reference evidence="3 4" key="1">
    <citation type="submission" date="2018-11" db="EMBL/GenBank/DDBJ databases">
        <title>Genomic Encyclopedia of Type Strains, Phase IV (KMG-IV): sequencing the most valuable type-strain genomes for metagenomic binning, comparative biology and taxonomic classification.</title>
        <authorList>
            <person name="Goeker M."/>
        </authorList>
    </citation>
    <scope>NUCLEOTIDE SEQUENCE [LARGE SCALE GENOMIC DNA]</scope>
    <source>
        <strain evidence="3 4">DSM 5900</strain>
    </source>
</reference>